<reference evidence="1" key="1">
    <citation type="submission" date="2016-07" db="EMBL/GenBank/DDBJ databases">
        <authorList>
            <person name="Bretaudeau A."/>
        </authorList>
    </citation>
    <scope>NUCLEOTIDE SEQUENCE</scope>
    <source>
        <strain evidence="1">Rice</strain>
        <tissue evidence="1">Whole body</tissue>
    </source>
</reference>
<proteinExistence type="predicted"/>
<gene>
    <name evidence="1" type="ORF">SFRICE_005440</name>
</gene>
<protein>
    <submittedName>
        <fullName evidence="1">SFRICE_005440</fullName>
    </submittedName>
</protein>
<evidence type="ECO:0000313" key="1">
    <source>
        <dbReference type="EMBL" id="SOQ41903.1"/>
    </source>
</evidence>
<organism evidence="1">
    <name type="scientific">Spodoptera frugiperda</name>
    <name type="common">Fall armyworm</name>
    <dbReference type="NCBI Taxonomy" id="7108"/>
    <lineage>
        <taxon>Eukaryota</taxon>
        <taxon>Metazoa</taxon>
        <taxon>Ecdysozoa</taxon>
        <taxon>Arthropoda</taxon>
        <taxon>Hexapoda</taxon>
        <taxon>Insecta</taxon>
        <taxon>Pterygota</taxon>
        <taxon>Neoptera</taxon>
        <taxon>Endopterygota</taxon>
        <taxon>Lepidoptera</taxon>
        <taxon>Glossata</taxon>
        <taxon>Ditrysia</taxon>
        <taxon>Noctuoidea</taxon>
        <taxon>Noctuidae</taxon>
        <taxon>Amphipyrinae</taxon>
        <taxon>Spodoptera</taxon>
    </lineage>
</organism>
<sequence length="317" mass="35008">MEFYLMYLSQKRKRSPFFRRENHPMPSPALGKARGSVRLLLTLKKTPRSYCCFSSQSPGNPFGSPHLRVLRTKFLMNGPASSASHVPHATDFSLSCIETHTTASTDPHRTDRIISNAYMRCVLMTSYGIGTYDAGLWTLTFKHRYTTEYRCDIVESVPCRTGKNVAAISSDVTSDDSGDIVAGQISRITPSNDHGTGLLEHSTPLDGTTQINSLVKEYYNIVSAVTLVTGHGPTIIFNKVRNSVREKIIQLPSPGLGEARGCIRFLLTKNHPVPCPAIQTRTTKSQNSLAVHNTIDAVIIISQKTSTAEQRPLVHHV</sequence>
<dbReference type="EMBL" id="ODYU01003314">
    <property type="protein sequence ID" value="SOQ41903.1"/>
    <property type="molecule type" value="Genomic_DNA"/>
</dbReference>
<name>A0A2H1VM55_SPOFR</name>
<dbReference type="AlphaFoldDB" id="A0A2H1VM55"/>
<accession>A0A2H1VM55</accession>